<accession>A0A978VJ82</accession>
<dbReference type="PANTHER" id="PTHR47481:SF34">
    <property type="entry name" value="CCHC-TYPE DOMAIN-CONTAINING PROTEIN"/>
    <property type="match status" value="1"/>
</dbReference>
<organism evidence="1 2">
    <name type="scientific">Ziziphus jujuba var. spinosa</name>
    <dbReference type="NCBI Taxonomy" id="714518"/>
    <lineage>
        <taxon>Eukaryota</taxon>
        <taxon>Viridiplantae</taxon>
        <taxon>Streptophyta</taxon>
        <taxon>Embryophyta</taxon>
        <taxon>Tracheophyta</taxon>
        <taxon>Spermatophyta</taxon>
        <taxon>Magnoliopsida</taxon>
        <taxon>eudicotyledons</taxon>
        <taxon>Gunneridae</taxon>
        <taxon>Pentapetalae</taxon>
        <taxon>rosids</taxon>
        <taxon>fabids</taxon>
        <taxon>Rosales</taxon>
        <taxon>Rhamnaceae</taxon>
        <taxon>Paliureae</taxon>
        <taxon>Ziziphus</taxon>
    </lineage>
</organism>
<evidence type="ECO:0000313" key="1">
    <source>
        <dbReference type="EMBL" id="KAH7533151.1"/>
    </source>
</evidence>
<dbReference type="AlphaFoldDB" id="A0A978VJ82"/>
<evidence type="ECO:0000313" key="2">
    <source>
        <dbReference type="Proteomes" id="UP000813462"/>
    </source>
</evidence>
<protein>
    <recommendedName>
        <fullName evidence="3">Retrotransposon Copia-like N-terminal domain-containing protein</fullName>
    </recommendedName>
</protein>
<comment type="caution">
    <text evidence="1">The sequence shown here is derived from an EMBL/GenBank/DDBJ whole genome shotgun (WGS) entry which is preliminary data.</text>
</comment>
<gene>
    <name evidence="1" type="ORF">FEM48_Zijuj04G0099900</name>
</gene>
<sequence length="197" mass="21760">MSKSNSTNTDHSPNNNNNYGILVYINVSAQAPLKLTTDNYTAWHAQWYSLFGYDLMGFVTGASVCPPSNPDKILWIRQDHLLRSALLASFDPTIVTFVASSGSSREAWQTLATMYAKPSHGRITSIRDTLSKLTKDDKSISIHIDSSITFAELHDKLADYEAFLNRNGLTTGYVSLVTTNYASYGGHSSPQLYQPPS</sequence>
<evidence type="ECO:0008006" key="3">
    <source>
        <dbReference type="Google" id="ProtNLM"/>
    </source>
</evidence>
<reference evidence="1" key="1">
    <citation type="journal article" date="2021" name="Front. Plant Sci.">
        <title>Chromosome-Scale Genome Assembly for Chinese Sour Jujube and Insights Into Its Genome Evolution and Domestication Signature.</title>
        <authorList>
            <person name="Shen L.-Y."/>
            <person name="Luo H."/>
            <person name="Wang X.-L."/>
            <person name="Wang X.-M."/>
            <person name="Qiu X.-J."/>
            <person name="Liu H."/>
            <person name="Zhou S.-S."/>
            <person name="Jia K.-H."/>
            <person name="Nie S."/>
            <person name="Bao Y.-T."/>
            <person name="Zhang R.-G."/>
            <person name="Yun Q.-Z."/>
            <person name="Chai Y.-H."/>
            <person name="Lu J.-Y."/>
            <person name="Li Y."/>
            <person name="Zhao S.-W."/>
            <person name="Mao J.-F."/>
            <person name="Jia S.-G."/>
            <person name="Mao Y.-M."/>
        </authorList>
    </citation>
    <scope>NUCLEOTIDE SEQUENCE</scope>
    <source>
        <strain evidence="1">AT0</strain>
        <tissue evidence="1">Leaf</tissue>
    </source>
</reference>
<dbReference type="EMBL" id="JAEACU010000004">
    <property type="protein sequence ID" value="KAH7533151.1"/>
    <property type="molecule type" value="Genomic_DNA"/>
</dbReference>
<dbReference type="Proteomes" id="UP000813462">
    <property type="component" value="Unassembled WGS sequence"/>
</dbReference>
<proteinExistence type="predicted"/>
<name>A0A978VJ82_ZIZJJ</name>
<dbReference type="PANTHER" id="PTHR47481">
    <property type="match status" value="1"/>
</dbReference>